<protein>
    <recommendedName>
        <fullName evidence="2">malate synthase</fullName>
        <ecNumber evidence="2">2.3.3.9</ecNumber>
    </recommendedName>
</protein>
<dbReference type="EC" id="2.3.3.9" evidence="2"/>
<organism evidence="11 12">
    <name type="scientific">Solimonas fluminis</name>
    <dbReference type="NCBI Taxonomy" id="2086571"/>
    <lineage>
        <taxon>Bacteria</taxon>
        <taxon>Pseudomonadati</taxon>
        <taxon>Pseudomonadota</taxon>
        <taxon>Gammaproteobacteria</taxon>
        <taxon>Nevskiales</taxon>
        <taxon>Nevskiaceae</taxon>
        <taxon>Solimonas</taxon>
    </lineage>
</organism>
<feature type="domain" description="Malate synthase N-terminal" evidence="9">
    <location>
        <begin position="5"/>
        <end position="68"/>
    </location>
</feature>
<gene>
    <name evidence="11" type="ORF">C3942_15120</name>
</gene>
<feature type="active site" description="Proton donor" evidence="7">
    <location>
        <position position="442"/>
    </location>
</feature>
<evidence type="ECO:0000256" key="5">
    <source>
        <dbReference type="ARBA" id="ARBA00022679"/>
    </source>
</evidence>
<feature type="domain" description="Malate synthase C-terminal" evidence="10">
    <location>
        <begin position="407"/>
        <end position="526"/>
    </location>
</feature>
<sequence>MSAVKGVEILGQMTPAARKILTPDALKFVAKLVRKHAARREVLMAYRDVRQAAVDAGKLKLGFLKQTKKIRDGKWKIAGIPADLQDRRVEITGPVDRKMIINALNSGAKCFMADFEDSASPTWELMIDGQVNLYDAVRRKIAYTSPEGKDYKLGKDIATLIVRPRGWHLLEKHILVDGEPAPGGIVDFALYFFHNAKELLKRGSGPYFYLPKMQSHLEARLWNSIFKDAQAELKIPQKTIKATVLIETIWASFEMDEILYELRDHIVALNCGRWDYIFSFIKTYRAHADRIIPDRLGVTMDKHFLDSYSKLLCQTTHKRGAQAMGGMAAFIPTKDAAKNEEVFAKVRADKLREVNNGHDGTWVAHPGLVQVAMAVFDEHMPTPNQIDKKFADRKIKADDLLKLPEGQITEAGLRNNINVGVQYLEAWIKGNGCVPLHNLMEDAATAEISRVQVWQWLKYNAKLADGRHVTRELVLSIIDEELAGLRKSFGDERYYKGRYAEAAGMFARMSTASQCADFLTLPAYEYLN</sequence>
<reference evidence="11 12" key="1">
    <citation type="submission" date="2018-02" db="EMBL/GenBank/DDBJ databases">
        <title>Genome sequencing of Solimonas sp. HR-BB.</title>
        <authorList>
            <person name="Lee Y."/>
            <person name="Jeon C.O."/>
        </authorList>
    </citation>
    <scope>NUCLEOTIDE SEQUENCE [LARGE SCALE GENOMIC DNA]</scope>
    <source>
        <strain evidence="11 12">HR-BB</strain>
    </source>
</reference>
<dbReference type="Pfam" id="PF20659">
    <property type="entry name" value="MS_C"/>
    <property type="match status" value="1"/>
</dbReference>
<comment type="similarity">
    <text evidence="1">Belongs to the malate synthase family.</text>
</comment>
<dbReference type="CDD" id="cd00727">
    <property type="entry name" value="malate_synt_A"/>
    <property type="match status" value="1"/>
</dbReference>
<evidence type="ECO:0000259" key="8">
    <source>
        <dbReference type="Pfam" id="PF01274"/>
    </source>
</evidence>
<dbReference type="GO" id="GO:0006099">
    <property type="term" value="P:tricarboxylic acid cycle"/>
    <property type="evidence" value="ECO:0007669"/>
    <property type="project" value="UniProtKB-KW"/>
</dbReference>
<evidence type="ECO:0000259" key="9">
    <source>
        <dbReference type="Pfam" id="PF20656"/>
    </source>
</evidence>
<dbReference type="PANTHER" id="PTHR42902">
    <property type="entry name" value="MALATE SYNTHASE"/>
    <property type="match status" value="1"/>
</dbReference>
<dbReference type="InterPro" id="IPR006252">
    <property type="entry name" value="Malate_synthA"/>
</dbReference>
<dbReference type="FunFam" id="3.20.20.360:FF:000001">
    <property type="entry name" value="Malate synthase"/>
    <property type="match status" value="1"/>
</dbReference>
<dbReference type="Proteomes" id="UP000238220">
    <property type="component" value="Unassembled WGS sequence"/>
</dbReference>
<feature type="domain" description="Malate synthase TIM barrel" evidence="8">
    <location>
        <begin position="159"/>
        <end position="402"/>
    </location>
</feature>
<evidence type="ECO:0000313" key="11">
    <source>
        <dbReference type="EMBL" id="PPE73148.1"/>
    </source>
</evidence>
<evidence type="ECO:0000256" key="3">
    <source>
        <dbReference type="ARBA" id="ARBA00022435"/>
    </source>
</evidence>
<dbReference type="InterPro" id="IPR001465">
    <property type="entry name" value="Malate_synthase_TIM"/>
</dbReference>
<feature type="active site" description="Proton acceptor" evidence="7">
    <location>
        <position position="163"/>
    </location>
</feature>
<proteinExistence type="inferred from homology"/>
<comment type="caution">
    <text evidence="11">The sequence shown here is derived from an EMBL/GenBank/DDBJ whole genome shotgun (WGS) entry which is preliminary data.</text>
</comment>
<dbReference type="Gene3D" id="3.20.20.360">
    <property type="entry name" value="Malate synthase, domain 3"/>
    <property type="match status" value="1"/>
</dbReference>
<keyword evidence="12" id="KW-1185">Reference proteome</keyword>
<name>A0A2S5TE72_9GAMM</name>
<accession>A0A2S5TE72</accession>
<dbReference type="InterPro" id="IPR046363">
    <property type="entry name" value="MS_N_TIM-barrel_dom"/>
</dbReference>
<dbReference type="Gene3D" id="1.20.1220.12">
    <property type="entry name" value="Malate synthase, domain III"/>
    <property type="match status" value="1"/>
</dbReference>
<dbReference type="FunFam" id="1.20.1220.12:FF:000001">
    <property type="entry name" value="Malate synthase"/>
    <property type="match status" value="1"/>
</dbReference>
<keyword evidence="4" id="KW-0816">Tricarboxylic acid cycle</keyword>
<dbReference type="SUPFAM" id="SSF51645">
    <property type="entry name" value="Malate synthase G"/>
    <property type="match status" value="1"/>
</dbReference>
<evidence type="ECO:0000256" key="4">
    <source>
        <dbReference type="ARBA" id="ARBA00022532"/>
    </source>
</evidence>
<dbReference type="GO" id="GO:0005737">
    <property type="term" value="C:cytoplasm"/>
    <property type="evidence" value="ECO:0007669"/>
    <property type="project" value="TreeGrafter"/>
</dbReference>
<dbReference type="GO" id="GO:0006097">
    <property type="term" value="P:glyoxylate cycle"/>
    <property type="evidence" value="ECO:0007669"/>
    <property type="project" value="UniProtKB-KW"/>
</dbReference>
<evidence type="ECO:0000259" key="10">
    <source>
        <dbReference type="Pfam" id="PF20659"/>
    </source>
</evidence>
<dbReference type="GO" id="GO:0004474">
    <property type="term" value="F:malate synthase activity"/>
    <property type="evidence" value="ECO:0007669"/>
    <property type="project" value="UniProtKB-EC"/>
</dbReference>
<keyword evidence="3" id="KW-0329">Glyoxylate bypass</keyword>
<comment type="catalytic activity">
    <reaction evidence="6">
        <text>glyoxylate + acetyl-CoA + H2O = (S)-malate + CoA + H(+)</text>
        <dbReference type="Rhea" id="RHEA:18181"/>
        <dbReference type="ChEBI" id="CHEBI:15377"/>
        <dbReference type="ChEBI" id="CHEBI:15378"/>
        <dbReference type="ChEBI" id="CHEBI:15589"/>
        <dbReference type="ChEBI" id="CHEBI:36655"/>
        <dbReference type="ChEBI" id="CHEBI:57287"/>
        <dbReference type="ChEBI" id="CHEBI:57288"/>
        <dbReference type="EC" id="2.3.3.9"/>
    </reaction>
</comment>
<evidence type="ECO:0000256" key="2">
    <source>
        <dbReference type="ARBA" id="ARBA00012636"/>
    </source>
</evidence>
<dbReference type="Pfam" id="PF01274">
    <property type="entry name" value="MS_TIM-barrel"/>
    <property type="match status" value="1"/>
</dbReference>
<dbReference type="PANTHER" id="PTHR42902:SF1">
    <property type="entry name" value="MALATE SYNTHASE 1-RELATED"/>
    <property type="match status" value="1"/>
</dbReference>
<evidence type="ECO:0000256" key="1">
    <source>
        <dbReference type="ARBA" id="ARBA00006394"/>
    </source>
</evidence>
<dbReference type="InterPro" id="IPR048356">
    <property type="entry name" value="MS_N"/>
</dbReference>
<dbReference type="EMBL" id="PSNW01000008">
    <property type="protein sequence ID" value="PPE73148.1"/>
    <property type="molecule type" value="Genomic_DNA"/>
</dbReference>
<evidence type="ECO:0000256" key="6">
    <source>
        <dbReference type="ARBA" id="ARBA00047918"/>
    </source>
</evidence>
<dbReference type="Pfam" id="PF20656">
    <property type="entry name" value="MS_N"/>
    <property type="match status" value="1"/>
</dbReference>
<keyword evidence="5" id="KW-0808">Transferase</keyword>
<dbReference type="InterPro" id="IPR044856">
    <property type="entry name" value="Malate_synth_C_sf"/>
</dbReference>
<dbReference type="PIRSF" id="PIRSF001363">
    <property type="entry name" value="Malate_synth"/>
    <property type="match status" value="1"/>
</dbReference>
<dbReference type="InterPro" id="IPR048355">
    <property type="entry name" value="MS_C"/>
</dbReference>
<dbReference type="OrthoDB" id="9768429at2"/>
<evidence type="ECO:0000313" key="12">
    <source>
        <dbReference type="Proteomes" id="UP000238220"/>
    </source>
</evidence>
<evidence type="ECO:0000256" key="7">
    <source>
        <dbReference type="PIRSR" id="PIRSR001363-1"/>
    </source>
</evidence>
<dbReference type="RefSeq" id="WP_104231187.1">
    <property type="nucleotide sequence ID" value="NZ_PSNW01000008.1"/>
</dbReference>
<dbReference type="NCBIfam" id="TIGR01344">
    <property type="entry name" value="malate_syn_A"/>
    <property type="match status" value="1"/>
</dbReference>
<dbReference type="InterPro" id="IPR011076">
    <property type="entry name" value="Malate_synth_sf"/>
</dbReference>
<dbReference type="AlphaFoldDB" id="A0A2S5TE72"/>